<dbReference type="AlphaFoldDB" id="A0AAP2Z9J9"/>
<accession>A0AAP2Z9J9</accession>
<organism evidence="1 2">
    <name type="scientific">Natronosalvus hydrolyticus</name>
    <dbReference type="NCBI Taxonomy" id="2979988"/>
    <lineage>
        <taxon>Archaea</taxon>
        <taxon>Methanobacteriati</taxon>
        <taxon>Methanobacteriota</taxon>
        <taxon>Stenosarchaea group</taxon>
        <taxon>Halobacteria</taxon>
        <taxon>Halobacteriales</taxon>
        <taxon>Natrialbaceae</taxon>
        <taxon>Natronosalvus</taxon>
    </lineage>
</organism>
<reference evidence="1 2" key="1">
    <citation type="submission" date="2022-09" db="EMBL/GenBank/DDBJ databases">
        <title>Enrichment on poylsaccharides allowed isolation of novel metabolic and taxonomic groups of Haloarchaea.</title>
        <authorList>
            <person name="Sorokin D.Y."/>
            <person name="Elcheninov A.G."/>
            <person name="Khizhniak T.V."/>
            <person name="Kolganova T.V."/>
            <person name="Kublanov I.V."/>
        </authorList>
    </citation>
    <scope>NUCLEOTIDE SEQUENCE [LARGE SCALE GENOMIC DNA]</scope>
    <source>
        <strain evidence="1 2">AArc-curdl1</strain>
    </source>
</reference>
<gene>
    <name evidence="1" type="ORF">OB919_08000</name>
</gene>
<comment type="caution">
    <text evidence="1">The sequence shown here is derived from an EMBL/GenBank/DDBJ whole genome shotgun (WGS) entry which is preliminary data.</text>
</comment>
<evidence type="ECO:0000313" key="2">
    <source>
        <dbReference type="Proteomes" id="UP001321047"/>
    </source>
</evidence>
<name>A0AAP2Z9J9_9EURY</name>
<evidence type="ECO:0000313" key="1">
    <source>
        <dbReference type="EMBL" id="MCU4751924.1"/>
    </source>
</evidence>
<dbReference type="EMBL" id="JAOPJZ010000004">
    <property type="protein sequence ID" value="MCU4751924.1"/>
    <property type="molecule type" value="Genomic_DNA"/>
</dbReference>
<dbReference type="RefSeq" id="WP_342808188.1">
    <property type="nucleotide sequence ID" value="NZ_JAOPJZ010000004.1"/>
</dbReference>
<sequence length="68" mass="7983">MVEYEDEKLPPGEYVRENKEQLERLIKHSNNDFVRALAIAAFVEYGEDASVESITKDLERIKELEEVR</sequence>
<protein>
    <submittedName>
        <fullName evidence="1">Uncharacterized protein</fullName>
    </submittedName>
</protein>
<proteinExistence type="predicted"/>
<keyword evidence="2" id="KW-1185">Reference proteome</keyword>
<dbReference type="Proteomes" id="UP001321047">
    <property type="component" value="Unassembled WGS sequence"/>
</dbReference>